<feature type="compositionally biased region" description="Low complexity" evidence="1">
    <location>
        <begin position="489"/>
        <end position="503"/>
    </location>
</feature>
<feature type="transmembrane region" description="Helical" evidence="2">
    <location>
        <begin position="90"/>
        <end position="109"/>
    </location>
</feature>
<keyword evidence="2" id="KW-0472">Membrane</keyword>
<feature type="compositionally biased region" description="Basic residues" evidence="1">
    <location>
        <begin position="406"/>
        <end position="415"/>
    </location>
</feature>
<protein>
    <submittedName>
        <fullName evidence="3">MFS transporter</fullName>
    </submittedName>
</protein>
<evidence type="ECO:0000256" key="2">
    <source>
        <dbReference type="SAM" id="Phobius"/>
    </source>
</evidence>
<feature type="transmembrane region" description="Helical" evidence="2">
    <location>
        <begin position="283"/>
        <end position="301"/>
    </location>
</feature>
<feature type="compositionally biased region" description="Basic residues" evidence="1">
    <location>
        <begin position="434"/>
        <end position="443"/>
    </location>
</feature>
<proteinExistence type="predicted"/>
<feature type="transmembrane region" description="Helical" evidence="2">
    <location>
        <begin position="59"/>
        <end position="78"/>
    </location>
</feature>
<dbReference type="InterPro" id="IPR011701">
    <property type="entry name" value="MFS"/>
</dbReference>
<feature type="transmembrane region" description="Helical" evidence="2">
    <location>
        <begin position="252"/>
        <end position="271"/>
    </location>
</feature>
<evidence type="ECO:0000256" key="1">
    <source>
        <dbReference type="SAM" id="MobiDB-lite"/>
    </source>
</evidence>
<name>A0A4S5DZQ0_9ACTN</name>
<feature type="compositionally biased region" description="Basic and acidic residues" evidence="1">
    <location>
        <begin position="220"/>
        <end position="236"/>
    </location>
</feature>
<feature type="transmembrane region" description="Helical" evidence="2">
    <location>
        <begin position="115"/>
        <end position="138"/>
    </location>
</feature>
<feature type="compositionally biased region" description="Basic and acidic residues" evidence="1">
    <location>
        <begin position="361"/>
        <end position="373"/>
    </location>
</feature>
<dbReference type="Gene3D" id="1.20.1250.20">
    <property type="entry name" value="MFS general substrate transporter like domains"/>
    <property type="match status" value="1"/>
</dbReference>
<dbReference type="OrthoDB" id="3217847at2"/>
<evidence type="ECO:0000313" key="3">
    <source>
        <dbReference type="EMBL" id="THJ64462.1"/>
    </source>
</evidence>
<reference evidence="3 4" key="1">
    <citation type="submission" date="2019-04" db="EMBL/GenBank/DDBJ databases">
        <title>Draft genome sequences for three unisolated Alnus-infective Frankia Sp+ strains, AgTrS, AiOr and AvVan, the first sequenced Frankia strains able to sporulate in-planta.</title>
        <authorList>
            <person name="Bethencourt L."/>
            <person name="Vautrin F."/>
            <person name="Taib N."/>
            <person name="Dubost A."/>
            <person name="Castro-Garcia L."/>
            <person name="Imbaud O."/>
            <person name="Abrouk D."/>
            <person name="Fournier P."/>
            <person name="Briolay J."/>
            <person name="Nguyen A."/>
            <person name="Normand P."/>
            <person name="Fernandez M.P."/>
            <person name="Brochier-Armanet C."/>
            <person name="Herrera-Belaroussi A."/>
        </authorList>
    </citation>
    <scope>NUCLEOTIDE SEQUENCE [LARGE SCALE GENOMIC DNA]</scope>
    <source>
        <strain evidence="3 4">AvVan</strain>
    </source>
</reference>
<comment type="caution">
    <text evidence="3">The sequence shown here is derived from an EMBL/GenBank/DDBJ whole genome shotgun (WGS) entry which is preliminary data.</text>
</comment>
<dbReference type="Pfam" id="PF07690">
    <property type="entry name" value="MFS_1"/>
    <property type="match status" value="1"/>
</dbReference>
<dbReference type="PANTHER" id="PTHR23531:SF1">
    <property type="entry name" value="QUINOLENE RESISTANCE PROTEIN NORA"/>
    <property type="match status" value="1"/>
</dbReference>
<feature type="transmembrane region" description="Helical" evidence="2">
    <location>
        <begin position="181"/>
        <end position="202"/>
    </location>
</feature>
<sequence length="512" mass="53426">MEGGHGDGVANAPRLQRRRSVRGEQTVLWLLLTCVLLASSAYGVLLLGPFVKTVGGSEATYGALSAAAAVPTAAALALLLRFPRAVPPQLLMAGACLVYAGAAALMAGVHSRNGALVVAAIVLGTAWAVTYTAAPMIASELATDRNRATLIGYATGTIQAGFGIGPVLGNALRDAGMSYQQVLAVGAALALAAAVLVVPLTIKLRRLAAGQAAGAQSDAAEEKPRPQPVREPEHPGRAAGTGWRGALRSPRVVPLAMVLLSACVFTTMNSFQTTFADSRQLDFDIFYVTYTVAVIAVRLGLARMLPDSASDRVVAVTTVGMTAAAVAFVFVGTSPVLYCLGLAAARLHLRPGPARLPGPRGEPRRPRGTRADAADGGPAVRGCDPRLSARRRGGRPRERLPGAVRAAHRDHRCRHGAWPDSRSASARRAAGGGRRQRGRRRGRCCGGRGLSRRSIERLNQPRPAPTTAQGGRCTSPRTTVRRESVFSPRPAIVARISSRSRSGSCGGPGVSR</sequence>
<dbReference type="Proteomes" id="UP000305282">
    <property type="component" value="Unassembled WGS sequence"/>
</dbReference>
<organism evidence="3 4">
    <name type="scientific">Candidatus Frankia alpina</name>
    <dbReference type="NCBI Taxonomy" id="2699483"/>
    <lineage>
        <taxon>Bacteria</taxon>
        <taxon>Bacillati</taxon>
        <taxon>Actinomycetota</taxon>
        <taxon>Actinomycetes</taxon>
        <taxon>Frankiales</taxon>
        <taxon>Frankiaceae</taxon>
        <taxon>Frankia</taxon>
    </lineage>
</organism>
<feature type="transmembrane region" description="Helical" evidence="2">
    <location>
        <begin position="150"/>
        <end position="169"/>
    </location>
</feature>
<accession>A0A4S5DZQ0</accession>
<keyword evidence="4" id="KW-1185">Reference proteome</keyword>
<feature type="transmembrane region" description="Helical" evidence="2">
    <location>
        <begin position="27"/>
        <end position="47"/>
    </location>
</feature>
<gene>
    <name evidence="3" type="ORF">E7Y31_17605</name>
</gene>
<dbReference type="InterPro" id="IPR036259">
    <property type="entry name" value="MFS_trans_sf"/>
</dbReference>
<dbReference type="SUPFAM" id="SSF103473">
    <property type="entry name" value="MFS general substrate transporter"/>
    <property type="match status" value="1"/>
</dbReference>
<feature type="region of interest" description="Disordered" evidence="1">
    <location>
        <begin position="215"/>
        <end position="243"/>
    </location>
</feature>
<feature type="transmembrane region" description="Helical" evidence="2">
    <location>
        <begin position="313"/>
        <end position="338"/>
    </location>
</feature>
<dbReference type="AlphaFoldDB" id="A0A4S5DZQ0"/>
<dbReference type="GO" id="GO:0022857">
    <property type="term" value="F:transmembrane transporter activity"/>
    <property type="evidence" value="ECO:0007669"/>
    <property type="project" value="InterPro"/>
</dbReference>
<keyword evidence="2" id="KW-0812">Transmembrane</keyword>
<keyword evidence="2" id="KW-1133">Transmembrane helix</keyword>
<feature type="region of interest" description="Disordered" evidence="1">
    <location>
        <begin position="351"/>
        <end position="512"/>
    </location>
</feature>
<dbReference type="PANTHER" id="PTHR23531">
    <property type="entry name" value="QUINOLENE RESISTANCE PROTEIN NORA"/>
    <property type="match status" value="1"/>
</dbReference>
<evidence type="ECO:0000313" key="4">
    <source>
        <dbReference type="Proteomes" id="UP000305282"/>
    </source>
</evidence>
<dbReference type="EMBL" id="SSXH01000536">
    <property type="protein sequence ID" value="THJ64462.1"/>
    <property type="molecule type" value="Genomic_DNA"/>
</dbReference>
<dbReference type="InterPro" id="IPR052714">
    <property type="entry name" value="MFS_Exporter"/>
</dbReference>